<dbReference type="AlphaFoldDB" id="Q1PYT3"/>
<gene>
    <name evidence="2" type="ORF">kustd1487</name>
</gene>
<proteinExistence type="predicted"/>
<feature type="repeat" description="TPR" evidence="1">
    <location>
        <begin position="282"/>
        <end position="315"/>
    </location>
</feature>
<organism evidence="2">
    <name type="scientific">Kuenenia stuttgartiensis</name>
    <dbReference type="NCBI Taxonomy" id="174633"/>
    <lineage>
        <taxon>Bacteria</taxon>
        <taxon>Pseudomonadati</taxon>
        <taxon>Planctomycetota</taxon>
        <taxon>Candidatus Brocadiia</taxon>
        <taxon>Candidatus Brocadiales</taxon>
        <taxon>Candidatus Brocadiaceae</taxon>
        <taxon>Candidatus Kuenenia</taxon>
    </lineage>
</organism>
<accession>Q1PYT3</accession>
<reference evidence="2" key="1">
    <citation type="journal article" date="2006" name="Nature">
        <title>Deciphering the evolution and metabolism of an anammox bacterium from a community genome.</title>
        <authorList>
            <person name="Strous M."/>
            <person name="Pelletier E."/>
            <person name="Mangenot S."/>
            <person name="Rattei T."/>
            <person name="Lehner A."/>
            <person name="Taylor M.W."/>
            <person name="Horn M."/>
            <person name="Daims H."/>
            <person name="Bartol-Mavel D."/>
            <person name="Wincker P."/>
            <person name="Barbe V."/>
            <person name="Fonknechten N."/>
            <person name="Vallenet D."/>
            <person name="Segurens B."/>
            <person name="Schenowitz-Truong C."/>
            <person name="Medigue C."/>
            <person name="Collingro A."/>
            <person name="Snel B."/>
            <person name="Dutilh B.E."/>
            <person name="OpDenCamp H.J.M."/>
            <person name="vanDerDrift C."/>
            <person name="Cirpus I."/>
            <person name="vanDePas-Schoonen K.T."/>
            <person name="Harhangi H.R."/>
            <person name="vanNiftrik L."/>
            <person name="Schmid M."/>
            <person name="Keltjens J."/>
            <person name="vanDeVossenberg J."/>
            <person name="Kartal B."/>
            <person name="Meier H."/>
            <person name="Frishman D."/>
            <person name="Huynen M.A."/>
            <person name="Mewes H."/>
            <person name="Weissenbach J."/>
            <person name="Jetten M.S.M."/>
            <person name="Wagner M."/>
            <person name="LePaslier D."/>
        </authorList>
    </citation>
    <scope>NUCLEOTIDE SEQUENCE</scope>
</reference>
<reference evidence="2" key="2">
    <citation type="submission" date="2006-01" db="EMBL/GenBank/DDBJ databases">
        <authorList>
            <person name="Genoscope"/>
        </authorList>
    </citation>
    <scope>NUCLEOTIDE SEQUENCE</scope>
</reference>
<dbReference type="SMART" id="SM00028">
    <property type="entry name" value="TPR"/>
    <property type="match status" value="3"/>
</dbReference>
<dbReference type="SUPFAM" id="SSF48452">
    <property type="entry name" value="TPR-like"/>
    <property type="match status" value="1"/>
</dbReference>
<evidence type="ECO:0000256" key="1">
    <source>
        <dbReference type="PROSITE-ProRule" id="PRU00339"/>
    </source>
</evidence>
<sequence length="404" mass="46578">MPLKMLKKTYTSLIFTITFFIFSAQTLPAQEQKYKVVIFPFVYNLGSESQIAGVERIIQSELIRSGLFSVIDQKRTYHYVRKTVLHNFYKIDNVEKGSNFSNKDIIALFFSFEWEKVVKMTKQLNADFGIKGSLSQFGEGYRADIEVINAKEIETVRLQEMKDKTVGALVGECESAEKIPEMFEKLVQQITRLCLSDKVMETAEDIIESYYQGKFTYQETENKLLELVSDMPEEFVLQYTLFSHYLENPEKIDRLIKTGEKAIHLFDSGNEEHIRYMSFLGLDLFHELANAYVIAGSFSKAITVYNHALTIYPMNHAKYFKQLGVLYLLEDKGEASMDAFKKVLNIDPADFESNFTIAALYEAKKNTAKALEQYRNCVKYATNPTDRSKVLEAIKKLEAKEPLR</sequence>
<name>Q1PYT3_KUEST</name>
<dbReference type="EMBL" id="CT573072">
    <property type="protein sequence ID" value="CAJ72232.1"/>
    <property type="molecule type" value="Genomic_DNA"/>
</dbReference>
<dbReference type="Pfam" id="PF13181">
    <property type="entry name" value="TPR_8"/>
    <property type="match status" value="1"/>
</dbReference>
<protein>
    <submittedName>
        <fullName evidence="2">Uncharacterized protein</fullName>
    </submittedName>
</protein>
<feature type="repeat" description="TPR" evidence="1">
    <location>
        <begin position="317"/>
        <end position="350"/>
    </location>
</feature>
<evidence type="ECO:0000313" key="2">
    <source>
        <dbReference type="EMBL" id="CAJ72232.1"/>
    </source>
</evidence>
<dbReference type="Gene3D" id="1.25.40.10">
    <property type="entry name" value="Tetratricopeptide repeat domain"/>
    <property type="match status" value="1"/>
</dbReference>
<dbReference type="InterPro" id="IPR011990">
    <property type="entry name" value="TPR-like_helical_dom_sf"/>
</dbReference>
<dbReference type="Gene3D" id="3.40.50.10610">
    <property type="entry name" value="ABC-type transport auxiliary lipoprotein component"/>
    <property type="match status" value="1"/>
</dbReference>
<dbReference type="InterPro" id="IPR019734">
    <property type="entry name" value="TPR_rpt"/>
</dbReference>
<keyword evidence="1" id="KW-0802">TPR repeat</keyword>
<dbReference type="PROSITE" id="PS50005">
    <property type="entry name" value="TPR"/>
    <property type="match status" value="2"/>
</dbReference>